<organism evidence="2 3">
    <name type="scientific">Cellulomonas iranensis</name>
    <dbReference type="NCBI Taxonomy" id="76862"/>
    <lineage>
        <taxon>Bacteria</taxon>
        <taxon>Bacillati</taxon>
        <taxon>Actinomycetota</taxon>
        <taxon>Actinomycetes</taxon>
        <taxon>Micrococcales</taxon>
        <taxon>Cellulomonadaceae</taxon>
        <taxon>Cellulomonas</taxon>
    </lineage>
</organism>
<evidence type="ECO:0000256" key="1">
    <source>
        <dbReference type="SAM" id="MobiDB-lite"/>
    </source>
</evidence>
<evidence type="ECO:0000313" key="2">
    <source>
        <dbReference type="EMBL" id="MDQ0424313.1"/>
    </source>
</evidence>
<keyword evidence="3" id="KW-1185">Reference proteome</keyword>
<gene>
    <name evidence="2" type="ORF">JO380_000694</name>
</gene>
<reference evidence="2 3" key="1">
    <citation type="submission" date="2023-07" db="EMBL/GenBank/DDBJ databases">
        <title>Sequencing the genomes of 1000 actinobacteria strains.</title>
        <authorList>
            <person name="Klenk H.-P."/>
        </authorList>
    </citation>
    <scope>NUCLEOTIDE SEQUENCE [LARGE SCALE GENOMIC DNA]</scope>
    <source>
        <strain evidence="2 3">DSM 14785</strain>
    </source>
</reference>
<name>A0ABU0GGU7_9CELL</name>
<proteinExistence type="predicted"/>
<protein>
    <submittedName>
        <fullName evidence="2">Uncharacterized protein</fullName>
    </submittedName>
</protein>
<dbReference type="Proteomes" id="UP001240250">
    <property type="component" value="Unassembled WGS sequence"/>
</dbReference>
<comment type="caution">
    <text evidence="2">The sequence shown here is derived from an EMBL/GenBank/DDBJ whole genome shotgun (WGS) entry which is preliminary data.</text>
</comment>
<sequence length="57" mass="5199">MAAASGRGPDRLPDGPASLPTGRPLVTAPDAPAGHAGGGVALPGPTTAGRAGSTAAV</sequence>
<feature type="region of interest" description="Disordered" evidence="1">
    <location>
        <begin position="1"/>
        <end position="57"/>
    </location>
</feature>
<accession>A0ABU0GGU7</accession>
<evidence type="ECO:0000313" key="3">
    <source>
        <dbReference type="Proteomes" id="UP001240250"/>
    </source>
</evidence>
<dbReference type="EMBL" id="JAUSVM010000001">
    <property type="protein sequence ID" value="MDQ0424313.1"/>
    <property type="molecule type" value="Genomic_DNA"/>
</dbReference>